<protein>
    <submittedName>
        <fullName evidence="1">Uncharacterized protein</fullName>
    </submittedName>
</protein>
<dbReference type="SUPFAM" id="SSF160574">
    <property type="entry name" value="BT0923-like"/>
    <property type="match status" value="1"/>
</dbReference>
<dbReference type="AlphaFoldDB" id="A0A0F9LCQ9"/>
<organism evidence="1">
    <name type="scientific">marine sediment metagenome</name>
    <dbReference type="NCBI Taxonomy" id="412755"/>
    <lineage>
        <taxon>unclassified sequences</taxon>
        <taxon>metagenomes</taxon>
        <taxon>ecological metagenomes</taxon>
    </lineage>
</organism>
<comment type="caution">
    <text evidence="1">The sequence shown here is derived from an EMBL/GenBank/DDBJ whole genome shotgun (WGS) entry which is preliminary data.</text>
</comment>
<reference evidence="1" key="1">
    <citation type="journal article" date="2015" name="Nature">
        <title>Complex archaea that bridge the gap between prokaryotes and eukaryotes.</title>
        <authorList>
            <person name="Spang A."/>
            <person name="Saw J.H."/>
            <person name="Jorgensen S.L."/>
            <person name="Zaremba-Niedzwiedzka K."/>
            <person name="Martijn J."/>
            <person name="Lind A.E."/>
            <person name="van Eijk R."/>
            <person name="Schleper C."/>
            <person name="Guy L."/>
            <person name="Ettema T.J."/>
        </authorList>
    </citation>
    <scope>NUCLEOTIDE SEQUENCE</scope>
</reference>
<proteinExistence type="predicted"/>
<name>A0A0F9LCQ9_9ZZZZ</name>
<sequence>MGERFSWANLFSDFQSREIDTEELETMIREVVEREHPNDPIEDIKYNDNGVDIVLESGDEIGIEVDWNEIILS</sequence>
<dbReference type="EMBL" id="LAZR01012745">
    <property type="protein sequence ID" value="KKM25295.1"/>
    <property type="molecule type" value="Genomic_DNA"/>
</dbReference>
<gene>
    <name evidence="1" type="ORF">LCGC14_1596370</name>
</gene>
<accession>A0A0F9LCQ9</accession>
<evidence type="ECO:0000313" key="1">
    <source>
        <dbReference type="EMBL" id="KKM25295.1"/>
    </source>
</evidence>